<feature type="transmembrane region" description="Helical" evidence="11">
    <location>
        <begin position="52"/>
        <end position="74"/>
    </location>
</feature>
<evidence type="ECO:0000256" key="7">
    <source>
        <dbReference type="ARBA" id="ARBA00022927"/>
    </source>
</evidence>
<keyword evidence="5 11" id="KW-1003">Cell membrane</keyword>
<evidence type="ECO:0000256" key="2">
    <source>
        <dbReference type="ARBA" id="ARBA00008445"/>
    </source>
</evidence>
<evidence type="ECO:0000256" key="1">
    <source>
        <dbReference type="ARBA" id="ARBA00004651"/>
    </source>
</evidence>
<protein>
    <recommendedName>
        <fullName evidence="3 11">Protein-export membrane protein SecG</fullName>
    </recommendedName>
</protein>
<dbReference type="PANTHER" id="PTHR34182:SF1">
    <property type="entry name" value="PROTEIN-EXPORT MEMBRANE PROTEIN SECG"/>
    <property type="match status" value="1"/>
</dbReference>
<evidence type="ECO:0000256" key="5">
    <source>
        <dbReference type="ARBA" id="ARBA00022475"/>
    </source>
</evidence>
<dbReference type="GO" id="GO:0009306">
    <property type="term" value="P:protein secretion"/>
    <property type="evidence" value="ECO:0007669"/>
    <property type="project" value="UniProtKB-UniRule"/>
</dbReference>
<feature type="region of interest" description="Disordered" evidence="12">
    <location>
        <begin position="80"/>
        <end position="116"/>
    </location>
</feature>
<comment type="caution">
    <text evidence="11">Lacks conserved residue(s) required for the propagation of feature annotation.</text>
</comment>
<dbReference type="NCBIfam" id="TIGR00810">
    <property type="entry name" value="secG"/>
    <property type="match status" value="1"/>
</dbReference>
<keyword evidence="9 11" id="KW-0811">Translocation</keyword>
<dbReference type="STRING" id="1123397.SAMN05660831_02458"/>
<evidence type="ECO:0000313" key="14">
    <source>
        <dbReference type="Proteomes" id="UP000198611"/>
    </source>
</evidence>
<proteinExistence type="inferred from homology"/>
<evidence type="ECO:0000256" key="3">
    <source>
        <dbReference type="ARBA" id="ARBA00017876"/>
    </source>
</evidence>
<dbReference type="Pfam" id="PF03840">
    <property type="entry name" value="SecG"/>
    <property type="match status" value="1"/>
</dbReference>
<evidence type="ECO:0000256" key="12">
    <source>
        <dbReference type="SAM" id="MobiDB-lite"/>
    </source>
</evidence>
<dbReference type="EMBL" id="FOMJ01000010">
    <property type="protein sequence ID" value="SFD85621.1"/>
    <property type="molecule type" value="Genomic_DNA"/>
</dbReference>
<evidence type="ECO:0000256" key="10">
    <source>
        <dbReference type="ARBA" id="ARBA00023136"/>
    </source>
</evidence>
<keyword evidence="10 11" id="KW-0472">Membrane</keyword>
<dbReference type="PANTHER" id="PTHR34182">
    <property type="entry name" value="PROTEIN-EXPORT MEMBRANE PROTEIN SECG"/>
    <property type="match status" value="1"/>
</dbReference>
<keyword evidence="14" id="KW-1185">Reference proteome</keyword>
<comment type="similarity">
    <text evidence="2 11">Belongs to the SecG family.</text>
</comment>
<dbReference type="GO" id="GO:0005886">
    <property type="term" value="C:plasma membrane"/>
    <property type="evidence" value="ECO:0007669"/>
    <property type="project" value="UniProtKB-SubCell"/>
</dbReference>
<keyword evidence="8 11" id="KW-1133">Transmembrane helix</keyword>
<reference evidence="13 14" key="1">
    <citation type="submission" date="2016-10" db="EMBL/GenBank/DDBJ databases">
        <authorList>
            <person name="de Groot N.N."/>
        </authorList>
    </citation>
    <scope>NUCLEOTIDE SEQUENCE [LARGE SCALE GENOMIC DNA]</scope>
    <source>
        <strain evidence="13 14">HL3</strain>
    </source>
</reference>
<dbReference type="AlphaFoldDB" id="A0A1I1VRT0"/>
<organism evidence="13 14">
    <name type="scientific">Thiohalospira halophila DSM 15071</name>
    <dbReference type="NCBI Taxonomy" id="1123397"/>
    <lineage>
        <taxon>Bacteria</taxon>
        <taxon>Pseudomonadati</taxon>
        <taxon>Pseudomonadota</taxon>
        <taxon>Gammaproteobacteria</taxon>
        <taxon>Thiohalospirales</taxon>
        <taxon>Thiohalospiraceae</taxon>
        <taxon>Thiohalospira</taxon>
    </lineage>
</organism>
<evidence type="ECO:0000256" key="4">
    <source>
        <dbReference type="ARBA" id="ARBA00022448"/>
    </source>
</evidence>
<sequence length="116" mass="11885">MLYTILITVHVLATGGLIALVLMQTGKGAEAGAAFGSGASATVFGAQGSASFLTRGTAALATIFFITSLSLAYLSTQEVSRKSVTDEVDPVQQVPAGEQERPRPDEGASDVPTPTE</sequence>
<dbReference type="RefSeq" id="WP_093429067.1">
    <property type="nucleotide sequence ID" value="NZ_FOMJ01000010.1"/>
</dbReference>
<dbReference type="PRINTS" id="PR01651">
    <property type="entry name" value="SECGEXPORT"/>
</dbReference>
<dbReference type="InterPro" id="IPR004692">
    <property type="entry name" value="SecG"/>
</dbReference>
<gene>
    <name evidence="13" type="ORF">SAMN05660831_02458</name>
</gene>
<name>A0A1I1VRT0_9GAMM</name>
<keyword evidence="6 11" id="KW-0812">Transmembrane</keyword>
<dbReference type="OrthoDB" id="9813947at2"/>
<evidence type="ECO:0000256" key="6">
    <source>
        <dbReference type="ARBA" id="ARBA00022692"/>
    </source>
</evidence>
<evidence type="ECO:0000313" key="13">
    <source>
        <dbReference type="EMBL" id="SFD85621.1"/>
    </source>
</evidence>
<dbReference type="Proteomes" id="UP000198611">
    <property type="component" value="Unassembled WGS sequence"/>
</dbReference>
<evidence type="ECO:0000256" key="9">
    <source>
        <dbReference type="ARBA" id="ARBA00023010"/>
    </source>
</evidence>
<keyword evidence="4 11" id="KW-0813">Transport</keyword>
<comment type="function">
    <text evidence="11">Involved in protein export. Participates in an early event of protein translocation.</text>
</comment>
<evidence type="ECO:0000256" key="11">
    <source>
        <dbReference type="RuleBase" id="RU365087"/>
    </source>
</evidence>
<comment type="subcellular location">
    <subcellularLocation>
        <location evidence="1 11">Cell membrane</location>
        <topology evidence="1 11">Multi-pass membrane protein</topology>
    </subcellularLocation>
</comment>
<keyword evidence="7 11" id="KW-0653">Protein transport</keyword>
<evidence type="ECO:0000256" key="8">
    <source>
        <dbReference type="ARBA" id="ARBA00022989"/>
    </source>
</evidence>
<accession>A0A1I1VRT0</accession>
<dbReference type="GO" id="GO:0043952">
    <property type="term" value="P:protein transport by the Sec complex"/>
    <property type="evidence" value="ECO:0007669"/>
    <property type="project" value="TreeGrafter"/>
</dbReference>
<dbReference type="GO" id="GO:0065002">
    <property type="term" value="P:intracellular protein transmembrane transport"/>
    <property type="evidence" value="ECO:0007669"/>
    <property type="project" value="TreeGrafter"/>
</dbReference>
<dbReference type="GO" id="GO:0015450">
    <property type="term" value="F:protein-transporting ATPase activity"/>
    <property type="evidence" value="ECO:0007669"/>
    <property type="project" value="UniProtKB-UniRule"/>
</dbReference>